<proteinExistence type="predicted"/>
<sequence length="59" mass="6183">MRAQTLETLVWVLIYGGIIAASLGFFVADAVLGGLMQLGGAVAVAAGVLLIWVRSRRPN</sequence>
<keyword evidence="1" id="KW-0472">Membrane</keyword>
<keyword evidence="1" id="KW-1133">Transmembrane helix</keyword>
<comment type="caution">
    <text evidence="2">The sequence shown here is derived from an EMBL/GenBank/DDBJ whole genome shotgun (WGS) entry which is preliminary data.</text>
</comment>
<dbReference type="AlphaFoldDB" id="A0AAW9QP39"/>
<keyword evidence="1" id="KW-0812">Transmembrane</keyword>
<reference evidence="2 3" key="1">
    <citation type="submission" date="2024-02" db="EMBL/GenBank/DDBJ databases">
        <title>Genome sequence of Aquincola sp. MAHUQ-54.</title>
        <authorList>
            <person name="Huq M.A."/>
        </authorList>
    </citation>
    <scope>NUCLEOTIDE SEQUENCE [LARGE SCALE GENOMIC DNA]</scope>
    <source>
        <strain evidence="2 3">MAHUQ-54</strain>
    </source>
</reference>
<dbReference type="RefSeq" id="WP_332293073.1">
    <property type="nucleotide sequence ID" value="NZ_JAZIBG010000056.1"/>
</dbReference>
<feature type="transmembrane region" description="Helical" evidence="1">
    <location>
        <begin position="9"/>
        <end position="28"/>
    </location>
</feature>
<evidence type="ECO:0000313" key="3">
    <source>
        <dbReference type="Proteomes" id="UP001336250"/>
    </source>
</evidence>
<feature type="transmembrane region" description="Helical" evidence="1">
    <location>
        <begin position="34"/>
        <end position="53"/>
    </location>
</feature>
<dbReference type="Proteomes" id="UP001336250">
    <property type="component" value="Unassembled WGS sequence"/>
</dbReference>
<gene>
    <name evidence="2" type="ORF">V4F39_25585</name>
</gene>
<evidence type="ECO:0008006" key="4">
    <source>
        <dbReference type="Google" id="ProtNLM"/>
    </source>
</evidence>
<keyword evidence="3" id="KW-1185">Reference proteome</keyword>
<dbReference type="EMBL" id="JAZIBG010000056">
    <property type="protein sequence ID" value="MEF7617309.1"/>
    <property type="molecule type" value="Genomic_DNA"/>
</dbReference>
<name>A0AAW9QP39_9BURK</name>
<evidence type="ECO:0000256" key="1">
    <source>
        <dbReference type="SAM" id="Phobius"/>
    </source>
</evidence>
<protein>
    <recommendedName>
        <fullName evidence="4">DUF2964 family protein</fullName>
    </recommendedName>
</protein>
<organism evidence="2 3">
    <name type="scientific">Aquincola agrisoli</name>
    <dbReference type="NCBI Taxonomy" id="3119538"/>
    <lineage>
        <taxon>Bacteria</taxon>
        <taxon>Pseudomonadati</taxon>
        <taxon>Pseudomonadota</taxon>
        <taxon>Betaproteobacteria</taxon>
        <taxon>Burkholderiales</taxon>
        <taxon>Sphaerotilaceae</taxon>
        <taxon>Aquincola</taxon>
    </lineage>
</organism>
<evidence type="ECO:0000313" key="2">
    <source>
        <dbReference type="EMBL" id="MEF7617309.1"/>
    </source>
</evidence>
<accession>A0AAW9QP39</accession>